<reference evidence="2 3" key="1">
    <citation type="submission" date="2020-02" db="EMBL/GenBank/DDBJ databases">
        <title>Acidophilic actinobacteria isolated from forest soil.</title>
        <authorList>
            <person name="Golinska P."/>
        </authorList>
    </citation>
    <scope>NUCLEOTIDE SEQUENCE [LARGE SCALE GENOMIC DNA]</scope>
    <source>
        <strain evidence="2 3">NL8</strain>
    </source>
</reference>
<feature type="region of interest" description="Disordered" evidence="1">
    <location>
        <begin position="1"/>
        <end position="20"/>
    </location>
</feature>
<comment type="caution">
    <text evidence="2">The sequence shown here is derived from an EMBL/GenBank/DDBJ whole genome shotgun (WGS) entry which is preliminary data.</text>
</comment>
<feature type="compositionally biased region" description="Polar residues" evidence="1">
    <location>
        <begin position="1"/>
        <end position="10"/>
    </location>
</feature>
<feature type="compositionally biased region" description="Basic and acidic residues" evidence="1">
    <location>
        <begin position="11"/>
        <end position="20"/>
    </location>
</feature>
<dbReference type="Pfam" id="PF11535">
    <property type="entry name" value="Calci_bind_CcbP"/>
    <property type="match status" value="1"/>
</dbReference>
<keyword evidence="3" id="KW-1185">Reference proteome</keyword>
<dbReference type="Proteomes" id="UP000730482">
    <property type="component" value="Unassembled WGS sequence"/>
</dbReference>
<organism evidence="2 3">
    <name type="scientific">Catenulispora pinistramenti</name>
    <dbReference type="NCBI Taxonomy" id="2705254"/>
    <lineage>
        <taxon>Bacteria</taxon>
        <taxon>Bacillati</taxon>
        <taxon>Actinomycetota</taxon>
        <taxon>Actinomycetes</taxon>
        <taxon>Catenulisporales</taxon>
        <taxon>Catenulisporaceae</taxon>
        <taxon>Catenulispora</taxon>
    </lineage>
</organism>
<evidence type="ECO:0000256" key="1">
    <source>
        <dbReference type="SAM" id="MobiDB-lite"/>
    </source>
</evidence>
<name>A0ABS5KQ66_9ACTN</name>
<evidence type="ECO:0000313" key="3">
    <source>
        <dbReference type="Proteomes" id="UP000730482"/>
    </source>
</evidence>
<proteinExistence type="predicted"/>
<dbReference type="Gene3D" id="2.30.30.530">
    <property type="entry name" value="Calcium binding protein CcbP, beta-barrel domain"/>
    <property type="match status" value="1"/>
</dbReference>
<gene>
    <name evidence="2" type="ORF">KGQ19_15045</name>
</gene>
<evidence type="ECO:0000313" key="2">
    <source>
        <dbReference type="EMBL" id="MBS2548183.1"/>
    </source>
</evidence>
<dbReference type="Gene3D" id="6.10.140.400">
    <property type="match status" value="1"/>
</dbReference>
<dbReference type="RefSeq" id="WP_212009758.1">
    <property type="nucleotide sequence ID" value="NZ_JAAFYZ010000043.1"/>
</dbReference>
<dbReference type="InterPro" id="IPR020994">
    <property type="entry name" value="Uncharacterised_Ca-bd_CcbP"/>
</dbReference>
<dbReference type="EMBL" id="JAAFYZ010000043">
    <property type="protein sequence ID" value="MBS2548183.1"/>
    <property type="molecule type" value="Genomic_DNA"/>
</dbReference>
<accession>A0ABS5KQ66</accession>
<dbReference type="InterPro" id="IPR043067">
    <property type="entry name" value="CcbP_b-brl"/>
</dbReference>
<protein>
    <submittedName>
        <fullName evidence="2">Calcium-binding protein</fullName>
    </submittedName>
</protein>
<sequence>MSTRSGTSRTPPREEAREQRIANEIVVDAYGPEEQAMSWYYYLQDHLVFPFIATCRIRRQASPLQIGDEVDVIAMADEDECEHEMYVAIRWGHRASDSLAVPLAQLDVVHAED</sequence>